<reference evidence="9 10" key="1">
    <citation type="submission" date="2018-10" db="EMBL/GenBank/DDBJ databases">
        <title>Bacillus Keqinensis sp. nov., a moderately halophilic bacterium isolated from a saline-alkaline lake.</title>
        <authorList>
            <person name="Wang H."/>
        </authorList>
    </citation>
    <scope>NUCLEOTIDE SEQUENCE [LARGE SCALE GENOMIC DNA]</scope>
    <source>
        <strain evidence="9 10">KQ-3</strain>
    </source>
</reference>
<evidence type="ECO:0000256" key="6">
    <source>
        <dbReference type="RuleBase" id="RU000320"/>
    </source>
</evidence>
<feature type="transmembrane region" description="Helical" evidence="7">
    <location>
        <begin position="6"/>
        <end position="23"/>
    </location>
</feature>
<feature type="domain" description="NADH:quinone oxidoreductase/Mrp antiporter transmembrane" evidence="8">
    <location>
        <begin position="131"/>
        <end position="428"/>
    </location>
</feature>
<dbReference type="InterPro" id="IPR010227">
    <property type="entry name" value="NADH_Q_OxRdtase_chainM/4"/>
</dbReference>
<dbReference type="NCBIfam" id="TIGR01972">
    <property type="entry name" value="NDH_I_M"/>
    <property type="match status" value="1"/>
</dbReference>
<feature type="transmembrane region" description="Helical" evidence="7">
    <location>
        <begin position="30"/>
        <end position="53"/>
    </location>
</feature>
<dbReference type="GO" id="GO:0005886">
    <property type="term" value="C:plasma membrane"/>
    <property type="evidence" value="ECO:0007669"/>
    <property type="project" value="UniProtKB-SubCell"/>
</dbReference>
<feature type="transmembrane region" description="Helical" evidence="7">
    <location>
        <begin position="254"/>
        <end position="275"/>
    </location>
</feature>
<sequence length="510" mass="54353">MIPNILSWLVFLPLAGALILLVIPRENKNVIRSLAAGTALITLILSLIVWSGFDRGASSAQMGVSYPWIDFGLLQINYELGIDGLSLPLLLLTTVVTTLGIFASFTIQDRIKEYFVWTLVLMTGMLGVFTALDLFLFFLFFELTLIPMFFIIGIWGGKKREYASFKFLIYTGLGSGVMFLAFIAMAFKGSEAIGAAEATFNMAALADIYANPANPEAVSAAFKTGLFAALLLAFAVKLPIFPLHTWLPDAYAEAPVAATMILAGVLSKLGAYGLLRIGYGILPDQAVSFATFIAVLAVINILYGACLALVQTDLKKLIAYASISHMGIILLGAASFTEAGLQGAIFQMVSHGVITALLFFMVGAIYERTKTRELSELGGLSKSIPVLTGFMLAAALASLGLPGLSGFVSELLAFIGIFGASPDVIPQAVPIAVIGALGIILTAAYLLWAVQRTAFGQLNERFTGLKDARPVEYIPMVGLLGVSLLIGIYPNVLSDVINSTVIDFVSRIGG</sequence>
<dbReference type="OrthoDB" id="9811718at2"/>
<feature type="transmembrane region" description="Helical" evidence="7">
    <location>
        <begin position="471"/>
        <end position="489"/>
    </location>
</feature>
<feature type="transmembrane region" description="Helical" evidence="7">
    <location>
        <begin position="386"/>
        <end position="408"/>
    </location>
</feature>
<feature type="transmembrane region" description="Helical" evidence="7">
    <location>
        <begin position="428"/>
        <end position="450"/>
    </location>
</feature>
<evidence type="ECO:0000256" key="1">
    <source>
        <dbReference type="ARBA" id="ARBA00004651"/>
    </source>
</evidence>
<feature type="transmembrane region" description="Helical" evidence="7">
    <location>
        <begin position="138"/>
        <end position="155"/>
    </location>
</feature>
<dbReference type="GO" id="GO:0015990">
    <property type="term" value="P:electron transport coupled proton transport"/>
    <property type="evidence" value="ECO:0007669"/>
    <property type="project" value="TreeGrafter"/>
</dbReference>
<dbReference type="PANTHER" id="PTHR43507">
    <property type="entry name" value="NADH-UBIQUINONE OXIDOREDUCTASE CHAIN 4"/>
    <property type="match status" value="1"/>
</dbReference>
<accession>A0A3M7TSS3</accession>
<dbReference type="GO" id="GO:0008137">
    <property type="term" value="F:NADH dehydrogenase (ubiquinone) activity"/>
    <property type="evidence" value="ECO:0007669"/>
    <property type="project" value="InterPro"/>
</dbReference>
<dbReference type="InterPro" id="IPR001750">
    <property type="entry name" value="ND/Mrp_TM"/>
</dbReference>
<evidence type="ECO:0000256" key="5">
    <source>
        <dbReference type="ARBA" id="ARBA00023136"/>
    </source>
</evidence>
<keyword evidence="10" id="KW-1185">Reference proteome</keyword>
<proteinExistence type="inferred from homology"/>
<dbReference type="RefSeq" id="WP_122899570.1">
    <property type="nucleotide sequence ID" value="NZ_RHIB01000002.1"/>
</dbReference>
<feature type="transmembrane region" description="Helical" evidence="7">
    <location>
        <begin position="114"/>
        <end position="132"/>
    </location>
</feature>
<comment type="caution">
    <text evidence="9">The sequence shown here is derived from an EMBL/GenBank/DDBJ whole genome shotgun (WGS) entry which is preliminary data.</text>
</comment>
<comment type="subcellular location">
    <subcellularLocation>
        <location evidence="1">Cell membrane</location>
        <topology evidence="1">Multi-pass membrane protein</topology>
    </subcellularLocation>
    <subcellularLocation>
        <location evidence="6">Membrane</location>
        <topology evidence="6">Multi-pass membrane protein</topology>
    </subcellularLocation>
</comment>
<feature type="transmembrane region" description="Helical" evidence="7">
    <location>
        <begin position="287"/>
        <end position="310"/>
    </location>
</feature>
<evidence type="ECO:0000313" key="9">
    <source>
        <dbReference type="EMBL" id="RNA67802.1"/>
    </source>
</evidence>
<dbReference type="InterPro" id="IPR003918">
    <property type="entry name" value="NADH_UbQ_OxRdtase"/>
</dbReference>
<dbReference type="GO" id="GO:0003954">
    <property type="term" value="F:NADH dehydrogenase activity"/>
    <property type="evidence" value="ECO:0007669"/>
    <property type="project" value="TreeGrafter"/>
</dbReference>
<evidence type="ECO:0000256" key="4">
    <source>
        <dbReference type="ARBA" id="ARBA00022989"/>
    </source>
</evidence>
<name>A0A3M7TSS3_9BACI</name>
<feature type="transmembrane region" description="Helical" evidence="7">
    <location>
        <begin position="317"/>
        <end position="336"/>
    </location>
</feature>
<dbReference type="GO" id="GO:0048039">
    <property type="term" value="F:ubiquinone binding"/>
    <property type="evidence" value="ECO:0007669"/>
    <property type="project" value="TreeGrafter"/>
</dbReference>
<evidence type="ECO:0000259" key="8">
    <source>
        <dbReference type="Pfam" id="PF00361"/>
    </source>
</evidence>
<dbReference type="AlphaFoldDB" id="A0A3M7TSS3"/>
<feature type="transmembrane region" description="Helical" evidence="7">
    <location>
        <begin position="348"/>
        <end position="366"/>
    </location>
</feature>
<feature type="transmembrane region" description="Helical" evidence="7">
    <location>
        <begin position="226"/>
        <end position="247"/>
    </location>
</feature>
<dbReference type="GO" id="GO:0042773">
    <property type="term" value="P:ATP synthesis coupled electron transport"/>
    <property type="evidence" value="ECO:0007669"/>
    <property type="project" value="InterPro"/>
</dbReference>
<dbReference type="EMBL" id="RHIB01000002">
    <property type="protein sequence ID" value="RNA67802.1"/>
    <property type="molecule type" value="Genomic_DNA"/>
</dbReference>
<feature type="transmembrane region" description="Helical" evidence="7">
    <location>
        <begin position="87"/>
        <end position="107"/>
    </location>
</feature>
<protein>
    <submittedName>
        <fullName evidence="9">NADH-quinone oxidoreductase subunit M</fullName>
    </submittedName>
</protein>
<organism evidence="9 10">
    <name type="scientific">Alteribacter keqinensis</name>
    <dbReference type="NCBI Taxonomy" id="2483800"/>
    <lineage>
        <taxon>Bacteria</taxon>
        <taxon>Bacillati</taxon>
        <taxon>Bacillota</taxon>
        <taxon>Bacilli</taxon>
        <taxon>Bacillales</taxon>
        <taxon>Bacillaceae</taxon>
        <taxon>Alteribacter</taxon>
    </lineage>
</organism>
<dbReference type="Proteomes" id="UP000278746">
    <property type="component" value="Unassembled WGS sequence"/>
</dbReference>
<dbReference type="PRINTS" id="PR01437">
    <property type="entry name" value="NUOXDRDTASE4"/>
</dbReference>
<evidence type="ECO:0000256" key="3">
    <source>
        <dbReference type="ARBA" id="ARBA00022692"/>
    </source>
</evidence>
<gene>
    <name evidence="9" type="ORF">EBO34_13920</name>
</gene>
<dbReference type="Pfam" id="PF00361">
    <property type="entry name" value="Proton_antipo_M"/>
    <property type="match status" value="1"/>
</dbReference>
<keyword evidence="5 7" id="KW-0472">Membrane</keyword>
<feature type="transmembrane region" description="Helical" evidence="7">
    <location>
        <begin position="167"/>
        <end position="187"/>
    </location>
</feature>
<keyword evidence="3 6" id="KW-0812">Transmembrane</keyword>
<comment type="similarity">
    <text evidence="2">Belongs to the complex I subunit 4 family.</text>
</comment>
<evidence type="ECO:0000256" key="7">
    <source>
        <dbReference type="SAM" id="Phobius"/>
    </source>
</evidence>
<dbReference type="PANTHER" id="PTHR43507:SF1">
    <property type="entry name" value="NADH-UBIQUINONE OXIDOREDUCTASE CHAIN 4"/>
    <property type="match status" value="1"/>
</dbReference>
<evidence type="ECO:0000313" key="10">
    <source>
        <dbReference type="Proteomes" id="UP000278746"/>
    </source>
</evidence>
<evidence type="ECO:0000256" key="2">
    <source>
        <dbReference type="ARBA" id="ARBA00009025"/>
    </source>
</evidence>
<keyword evidence="4 7" id="KW-1133">Transmembrane helix</keyword>